<dbReference type="EMBL" id="DVOE01000010">
    <property type="protein sequence ID" value="HIU98346.1"/>
    <property type="molecule type" value="Genomic_DNA"/>
</dbReference>
<sequence length="278" mass="29184">MKGVFIVAAGLFIACVLVICAFIFVQAVPALAEIGLGEFLFSTDWSPTDIPPSYGIGTMIVGSCYVTAGALIVGVPIGLLMAAFMARYCPRPVYKVMKPMVNILAGIPSIVYGYFGMTVIVPFVRDYMGGAGYGIFSASLVLGIMILPTVITVSETALRAVPRSYYEGAVALGATHERAVFLTEFPAAKSGITTAIVLGLGRVIGETMAVVMVVGNSTVLPESIFDGVRTMTSHIVIELGYATDLHRGALIATAAVLFVFILMINLLVAAIRSKGGGK</sequence>
<evidence type="ECO:0000256" key="7">
    <source>
        <dbReference type="ARBA" id="ARBA00022989"/>
    </source>
</evidence>
<evidence type="ECO:0000256" key="5">
    <source>
        <dbReference type="ARBA" id="ARBA00022592"/>
    </source>
</evidence>
<keyword evidence="8 9" id="KW-0472">Membrane</keyword>
<evidence type="ECO:0000313" key="13">
    <source>
        <dbReference type="Proteomes" id="UP000886857"/>
    </source>
</evidence>
<comment type="similarity">
    <text evidence="2 10">Belongs to the binding-protein-dependent transport system permease family. CysTW subfamily.</text>
</comment>
<evidence type="ECO:0000256" key="1">
    <source>
        <dbReference type="ARBA" id="ARBA00004651"/>
    </source>
</evidence>
<dbReference type="Proteomes" id="UP000886857">
    <property type="component" value="Unassembled WGS sequence"/>
</dbReference>
<evidence type="ECO:0000256" key="2">
    <source>
        <dbReference type="ARBA" id="ARBA00007069"/>
    </source>
</evidence>
<evidence type="ECO:0000256" key="3">
    <source>
        <dbReference type="ARBA" id="ARBA00022448"/>
    </source>
</evidence>
<dbReference type="InterPro" id="IPR051124">
    <property type="entry name" value="Phosphate_Transport_Permease"/>
</dbReference>
<dbReference type="PANTHER" id="PTHR30425">
    <property type="entry name" value="PHOSPHATE TRANSPORT SYSTEM PERMEASE PROTEIN PST"/>
    <property type="match status" value="1"/>
</dbReference>
<protein>
    <recommendedName>
        <fullName evidence="10">Phosphate transport system permease protein</fullName>
    </recommendedName>
</protein>
<keyword evidence="7 9" id="KW-1133">Transmembrane helix</keyword>
<dbReference type="AlphaFoldDB" id="A0A9D1SW37"/>
<reference evidence="12" key="1">
    <citation type="submission" date="2020-10" db="EMBL/GenBank/DDBJ databases">
        <authorList>
            <person name="Gilroy R."/>
        </authorList>
    </citation>
    <scope>NUCLEOTIDE SEQUENCE</scope>
    <source>
        <strain evidence="12">10406</strain>
    </source>
</reference>
<keyword evidence="4 10" id="KW-1003">Cell membrane</keyword>
<dbReference type="Pfam" id="PF00528">
    <property type="entry name" value="BPD_transp_1"/>
    <property type="match status" value="1"/>
</dbReference>
<name>A0A9D1SW37_9FIRM</name>
<feature type="domain" description="ABC transmembrane type-1" evidence="11">
    <location>
        <begin position="60"/>
        <end position="268"/>
    </location>
</feature>
<dbReference type="PROSITE" id="PS51257">
    <property type="entry name" value="PROKAR_LIPOPROTEIN"/>
    <property type="match status" value="1"/>
</dbReference>
<gene>
    <name evidence="12" type="primary">pstC</name>
    <name evidence="12" type="ORF">IAC73_00705</name>
</gene>
<accession>A0A9D1SW37</accession>
<feature type="transmembrane region" description="Helical" evidence="9">
    <location>
        <begin position="56"/>
        <end position="89"/>
    </location>
</feature>
<proteinExistence type="inferred from homology"/>
<dbReference type="PROSITE" id="PS50928">
    <property type="entry name" value="ABC_TM1"/>
    <property type="match status" value="1"/>
</dbReference>
<keyword evidence="6 9" id="KW-0812">Transmembrane</keyword>
<evidence type="ECO:0000313" key="12">
    <source>
        <dbReference type="EMBL" id="HIU98346.1"/>
    </source>
</evidence>
<evidence type="ECO:0000259" key="11">
    <source>
        <dbReference type="PROSITE" id="PS50928"/>
    </source>
</evidence>
<dbReference type="InterPro" id="IPR000515">
    <property type="entry name" value="MetI-like"/>
</dbReference>
<dbReference type="GO" id="GO:0006817">
    <property type="term" value="P:phosphate ion transport"/>
    <property type="evidence" value="ECO:0007669"/>
    <property type="project" value="UniProtKB-KW"/>
</dbReference>
<evidence type="ECO:0000256" key="4">
    <source>
        <dbReference type="ARBA" id="ARBA00022475"/>
    </source>
</evidence>
<dbReference type="InterPro" id="IPR035906">
    <property type="entry name" value="MetI-like_sf"/>
</dbReference>
<evidence type="ECO:0000256" key="9">
    <source>
        <dbReference type="RuleBase" id="RU363032"/>
    </source>
</evidence>
<feature type="transmembrane region" description="Helical" evidence="9">
    <location>
        <begin position="130"/>
        <end position="153"/>
    </location>
</feature>
<feature type="transmembrane region" description="Helical" evidence="9">
    <location>
        <begin position="249"/>
        <end position="271"/>
    </location>
</feature>
<reference evidence="12" key="2">
    <citation type="journal article" date="2021" name="PeerJ">
        <title>Extensive microbial diversity within the chicken gut microbiome revealed by metagenomics and culture.</title>
        <authorList>
            <person name="Gilroy R."/>
            <person name="Ravi A."/>
            <person name="Getino M."/>
            <person name="Pursley I."/>
            <person name="Horton D.L."/>
            <person name="Alikhan N.F."/>
            <person name="Baker D."/>
            <person name="Gharbi K."/>
            <person name="Hall N."/>
            <person name="Watson M."/>
            <person name="Adriaenssens E.M."/>
            <person name="Foster-Nyarko E."/>
            <person name="Jarju S."/>
            <person name="Secka A."/>
            <person name="Antonio M."/>
            <person name="Oren A."/>
            <person name="Chaudhuri R.R."/>
            <person name="La Ragione R."/>
            <person name="Hildebrand F."/>
            <person name="Pallen M.J."/>
        </authorList>
    </citation>
    <scope>NUCLEOTIDE SEQUENCE</scope>
    <source>
        <strain evidence="12">10406</strain>
    </source>
</reference>
<evidence type="ECO:0000256" key="8">
    <source>
        <dbReference type="ARBA" id="ARBA00023136"/>
    </source>
</evidence>
<feature type="transmembrane region" description="Helical" evidence="9">
    <location>
        <begin position="101"/>
        <end position="124"/>
    </location>
</feature>
<organism evidence="12 13">
    <name type="scientific">Candidatus Limadaptatus stercoripullorum</name>
    <dbReference type="NCBI Taxonomy" id="2840846"/>
    <lineage>
        <taxon>Bacteria</taxon>
        <taxon>Bacillati</taxon>
        <taxon>Bacillota</taxon>
        <taxon>Clostridia</taxon>
        <taxon>Eubacteriales</taxon>
        <taxon>Candidatus Limadaptatus</taxon>
    </lineage>
</organism>
<dbReference type="InterPro" id="IPR011864">
    <property type="entry name" value="Phosphate_PstC"/>
</dbReference>
<dbReference type="GO" id="GO:0005886">
    <property type="term" value="C:plasma membrane"/>
    <property type="evidence" value="ECO:0007669"/>
    <property type="project" value="UniProtKB-SubCell"/>
</dbReference>
<dbReference type="CDD" id="cd06261">
    <property type="entry name" value="TM_PBP2"/>
    <property type="match status" value="1"/>
</dbReference>
<dbReference type="PANTHER" id="PTHR30425:SF1">
    <property type="entry name" value="PHOSPHATE TRANSPORT SYSTEM PERMEASE PROTEIN PSTC"/>
    <property type="match status" value="1"/>
</dbReference>
<keyword evidence="5 10" id="KW-0592">Phosphate transport</keyword>
<comment type="caution">
    <text evidence="12">The sequence shown here is derived from an EMBL/GenBank/DDBJ whole genome shotgun (WGS) entry which is preliminary data.</text>
</comment>
<dbReference type="SUPFAM" id="SSF161098">
    <property type="entry name" value="MetI-like"/>
    <property type="match status" value="1"/>
</dbReference>
<dbReference type="Gene3D" id="1.10.3720.10">
    <property type="entry name" value="MetI-like"/>
    <property type="match status" value="1"/>
</dbReference>
<keyword evidence="3 9" id="KW-0813">Transport</keyword>
<dbReference type="NCBIfam" id="TIGR02138">
    <property type="entry name" value="phosphate_pstC"/>
    <property type="match status" value="1"/>
</dbReference>
<evidence type="ECO:0000256" key="10">
    <source>
        <dbReference type="RuleBase" id="RU363054"/>
    </source>
</evidence>
<comment type="subcellular location">
    <subcellularLocation>
        <location evidence="1 9">Cell membrane</location>
        <topology evidence="1 9">Multi-pass membrane protein</topology>
    </subcellularLocation>
</comment>
<dbReference type="GO" id="GO:0005315">
    <property type="term" value="F:phosphate transmembrane transporter activity"/>
    <property type="evidence" value="ECO:0007669"/>
    <property type="project" value="InterPro"/>
</dbReference>
<comment type="function">
    <text evidence="10">Part of the binding-protein-dependent transport system for phosphate; probably responsible for the translocation of the substrate across the membrane.</text>
</comment>
<comment type="caution">
    <text evidence="10">Lacks conserved residue(s) required for the propagation of feature annotation.</text>
</comment>
<evidence type="ECO:0000256" key="6">
    <source>
        <dbReference type="ARBA" id="ARBA00022692"/>
    </source>
</evidence>